<evidence type="ECO:0000259" key="3">
    <source>
        <dbReference type="SMART" id="SM00244"/>
    </source>
</evidence>
<organism evidence="4 5">
    <name type="scientific">Gemmatimonas groenlandica</name>
    <dbReference type="NCBI Taxonomy" id="2732249"/>
    <lineage>
        <taxon>Bacteria</taxon>
        <taxon>Pseudomonadati</taxon>
        <taxon>Gemmatimonadota</taxon>
        <taxon>Gemmatimonadia</taxon>
        <taxon>Gemmatimonadales</taxon>
        <taxon>Gemmatimonadaceae</taxon>
        <taxon>Gemmatimonas</taxon>
    </lineage>
</organism>
<gene>
    <name evidence="4" type="ORF">HKW67_17055</name>
</gene>
<evidence type="ECO:0000313" key="5">
    <source>
        <dbReference type="Proteomes" id="UP000500938"/>
    </source>
</evidence>
<dbReference type="RefSeq" id="WP_171226537.1">
    <property type="nucleotide sequence ID" value="NZ_CP053085.1"/>
</dbReference>
<dbReference type="InterPro" id="IPR036013">
    <property type="entry name" value="Band_7/SPFH_dom_sf"/>
</dbReference>
<keyword evidence="2" id="KW-1133">Transmembrane helix</keyword>
<dbReference type="AlphaFoldDB" id="A0A6M4IQA5"/>
<protein>
    <submittedName>
        <fullName evidence="4">SPFH domain-containing protein</fullName>
    </submittedName>
</protein>
<dbReference type="SUPFAM" id="SSF117892">
    <property type="entry name" value="Band 7/SPFH domain"/>
    <property type="match status" value="1"/>
</dbReference>
<keyword evidence="5" id="KW-1185">Reference proteome</keyword>
<feature type="domain" description="Band 7" evidence="3">
    <location>
        <begin position="57"/>
        <end position="221"/>
    </location>
</feature>
<dbReference type="PANTHER" id="PTHR43446:SF1">
    <property type="entry name" value="BAND 7 DOMAIN-CONTAINING PROTEIN"/>
    <property type="match status" value="1"/>
</dbReference>
<sequence length="289" mass="31090">MFREIQAKPSPGILMALLLVVAVIAGGYVFANGARGDSGFEVAIGLVILLFAFLCMPGLFTVAPNEGKVLTLFGNYKGTVKTPGLWFTNPFMSKKAVSLRIRNFETNKLKVNDARSNPVEIGAIVVWKVIDTAEAIFEVNDYVQYVAVQSESAVRALASSYPYDHHGDDAIALSTHPTEISKGLLEALHDRLATAGVEVIEARISHLAYSPEIAAAMLQRQQASAIVAARQTIVEGAVGMVEMALDALSSRQIVTLDDERKAAMVSNLLVVLCSDRSVHPVVNTGTLYS</sequence>
<dbReference type="GO" id="GO:0016020">
    <property type="term" value="C:membrane"/>
    <property type="evidence" value="ECO:0007669"/>
    <property type="project" value="UniProtKB-SubCell"/>
</dbReference>
<feature type="transmembrane region" description="Helical" evidence="2">
    <location>
        <begin position="12"/>
        <end position="31"/>
    </location>
</feature>
<dbReference type="Gene3D" id="3.30.479.30">
    <property type="entry name" value="Band 7 domain"/>
    <property type="match status" value="1"/>
</dbReference>
<name>A0A6M4IQA5_9BACT</name>
<dbReference type="Pfam" id="PF01145">
    <property type="entry name" value="Band_7"/>
    <property type="match status" value="1"/>
</dbReference>
<evidence type="ECO:0000256" key="2">
    <source>
        <dbReference type="SAM" id="Phobius"/>
    </source>
</evidence>
<accession>A0A6M4IQA5</accession>
<dbReference type="SMART" id="SM00244">
    <property type="entry name" value="PHB"/>
    <property type="match status" value="1"/>
</dbReference>
<dbReference type="Proteomes" id="UP000500938">
    <property type="component" value="Chromosome"/>
</dbReference>
<dbReference type="CDD" id="cd03402">
    <property type="entry name" value="SPFH_like_u2"/>
    <property type="match status" value="1"/>
</dbReference>
<dbReference type="KEGG" id="ggr:HKW67_17055"/>
<keyword evidence="2" id="KW-0472">Membrane</keyword>
<evidence type="ECO:0000256" key="1">
    <source>
        <dbReference type="ARBA" id="ARBA00004167"/>
    </source>
</evidence>
<dbReference type="PANTHER" id="PTHR43446">
    <property type="entry name" value="MEMBRANE PROTEIN-RELATED"/>
    <property type="match status" value="1"/>
</dbReference>
<dbReference type="InterPro" id="IPR001107">
    <property type="entry name" value="Band_7"/>
</dbReference>
<evidence type="ECO:0000313" key="4">
    <source>
        <dbReference type="EMBL" id="QJR37104.1"/>
    </source>
</evidence>
<keyword evidence="2" id="KW-0812">Transmembrane</keyword>
<dbReference type="EMBL" id="CP053085">
    <property type="protein sequence ID" value="QJR37104.1"/>
    <property type="molecule type" value="Genomic_DNA"/>
</dbReference>
<feature type="transmembrane region" description="Helical" evidence="2">
    <location>
        <begin position="43"/>
        <end position="63"/>
    </location>
</feature>
<reference evidence="4 5" key="1">
    <citation type="submission" date="2020-05" db="EMBL/GenBank/DDBJ databases">
        <title>Complete genome sequence of Gemmatimonas greenlandica TET16.</title>
        <authorList>
            <person name="Zeng Y."/>
        </authorList>
    </citation>
    <scope>NUCLEOTIDE SEQUENCE [LARGE SCALE GENOMIC DNA]</scope>
    <source>
        <strain evidence="4 5">TET16</strain>
    </source>
</reference>
<comment type="subcellular location">
    <subcellularLocation>
        <location evidence="1">Membrane</location>
        <topology evidence="1">Single-pass membrane protein</topology>
    </subcellularLocation>
</comment>
<proteinExistence type="predicted"/>